<evidence type="ECO:0000313" key="2">
    <source>
        <dbReference type="EMBL" id="PUU84452.1"/>
    </source>
</evidence>
<feature type="compositionally biased region" description="Basic and acidic residues" evidence="1">
    <location>
        <begin position="52"/>
        <end position="70"/>
    </location>
</feature>
<gene>
    <name evidence="2" type="ORF">B9Z19DRAFT_1070388</name>
</gene>
<protein>
    <submittedName>
        <fullName evidence="2">Uncharacterized protein</fullName>
    </submittedName>
</protein>
<evidence type="ECO:0000313" key="3">
    <source>
        <dbReference type="Proteomes" id="UP000244722"/>
    </source>
</evidence>
<feature type="region of interest" description="Disordered" evidence="1">
    <location>
        <begin position="49"/>
        <end position="70"/>
    </location>
</feature>
<sequence length="70" mass="7832">MHFVWFTKLTASGILLRASPHFCPSRTLCPFKFPSEDYGRLGSADTASIGRSEVREGRAREACGKKNQKE</sequence>
<dbReference type="AlphaFoldDB" id="A0A2T7A9T0"/>
<accession>A0A2T7A9T0</accession>
<organism evidence="2 3">
    <name type="scientific">Tuber borchii</name>
    <name type="common">White truffle</name>
    <dbReference type="NCBI Taxonomy" id="42251"/>
    <lineage>
        <taxon>Eukaryota</taxon>
        <taxon>Fungi</taxon>
        <taxon>Dikarya</taxon>
        <taxon>Ascomycota</taxon>
        <taxon>Pezizomycotina</taxon>
        <taxon>Pezizomycetes</taxon>
        <taxon>Pezizales</taxon>
        <taxon>Tuberaceae</taxon>
        <taxon>Tuber</taxon>
    </lineage>
</organism>
<keyword evidence="3" id="KW-1185">Reference proteome</keyword>
<dbReference type="EMBL" id="NESQ01000001">
    <property type="protein sequence ID" value="PUU84452.1"/>
    <property type="molecule type" value="Genomic_DNA"/>
</dbReference>
<reference evidence="2 3" key="1">
    <citation type="submission" date="2017-04" db="EMBL/GenBank/DDBJ databases">
        <title>Draft genome sequence of Tuber borchii Vittad., a whitish edible truffle.</title>
        <authorList>
            <consortium name="DOE Joint Genome Institute"/>
            <person name="Murat C."/>
            <person name="Kuo A."/>
            <person name="Barry K.W."/>
            <person name="Clum A."/>
            <person name="Dockter R.B."/>
            <person name="Fauchery L."/>
            <person name="Iotti M."/>
            <person name="Kohler A."/>
            <person name="Labutti K."/>
            <person name="Lindquist E.A."/>
            <person name="Lipzen A."/>
            <person name="Ohm R.A."/>
            <person name="Wang M."/>
            <person name="Grigoriev I.V."/>
            <person name="Zambonelli A."/>
            <person name="Martin F.M."/>
        </authorList>
    </citation>
    <scope>NUCLEOTIDE SEQUENCE [LARGE SCALE GENOMIC DNA]</scope>
    <source>
        <strain evidence="2 3">Tbo3840</strain>
    </source>
</reference>
<proteinExistence type="predicted"/>
<evidence type="ECO:0000256" key="1">
    <source>
        <dbReference type="SAM" id="MobiDB-lite"/>
    </source>
</evidence>
<dbReference type="Proteomes" id="UP000244722">
    <property type="component" value="Unassembled WGS sequence"/>
</dbReference>
<name>A0A2T7A9T0_TUBBO</name>
<comment type="caution">
    <text evidence="2">The sequence shown here is derived from an EMBL/GenBank/DDBJ whole genome shotgun (WGS) entry which is preliminary data.</text>
</comment>